<evidence type="ECO:0000256" key="2">
    <source>
        <dbReference type="SAM" id="Coils"/>
    </source>
</evidence>
<dbReference type="InterPro" id="IPR003033">
    <property type="entry name" value="SCP2_sterol-bd_dom"/>
</dbReference>
<proteinExistence type="inferred from homology"/>
<feature type="coiled-coil region" evidence="2">
    <location>
        <begin position="141"/>
        <end position="168"/>
    </location>
</feature>
<accession>A0ABV6BIR3</accession>
<evidence type="ECO:0000313" key="5">
    <source>
        <dbReference type="Proteomes" id="UP001589813"/>
    </source>
</evidence>
<dbReference type="Proteomes" id="UP001589813">
    <property type="component" value="Unassembled WGS sequence"/>
</dbReference>
<keyword evidence="2" id="KW-0175">Coiled coil</keyword>
<dbReference type="PANTHER" id="PTHR38693:SF1">
    <property type="entry name" value="UBIQUINONE BIOSYNTHESIS ACCESSORY FACTOR UBIJ"/>
    <property type="match status" value="1"/>
</dbReference>
<gene>
    <name evidence="1" type="primary">ubiJ</name>
    <name evidence="4" type="ORF">ACFFJP_20790</name>
</gene>
<dbReference type="Pfam" id="PF02036">
    <property type="entry name" value="SCP2"/>
    <property type="match status" value="1"/>
</dbReference>
<keyword evidence="1" id="KW-0831">Ubiquinone biosynthesis</keyword>
<reference evidence="4 5" key="1">
    <citation type="submission" date="2024-09" db="EMBL/GenBank/DDBJ databases">
        <authorList>
            <person name="Sun Q."/>
            <person name="Mori K."/>
        </authorList>
    </citation>
    <scope>NUCLEOTIDE SEQUENCE [LARGE SCALE GENOMIC DNA]</scope>
    <source>
        <strain evidence="4 5">KCTC 23315</strain>
    </source>
</reference>
<comment type="pathway">
    <text evidence="1">Cofactor biosynthesis; ubiquinone biosynthesis.</text>
</comment>
<comment type="subcellular location">
    <subcellularLocation>
        <location evidence="1">Cytoplasm</location>
    </subcellularLocation>
</comment>
<keyword evidence="5" id="KW-1185">Reference proteome</keyword>
<protein>
    <recommendedName>
        <fullName evidence="1">Ubiquinone biosynthesis accessory factor UbiJ</fullName>
    </recommendedName>
</protein>
<dbReference type="RefSeq" id="WP_377248874.1">
    <property type="nucleotide sequence ID" value="NZ_JBHLXP010000011.1"/>
</dbReference>
<name>A0ABV6BIR3_9GAMM</name>
<evidence type="ECO:0000256" key="1">
    <source>
        <dbReference type="HAMAP-Rule" id="MF_02215"/>
    </source>
</evidence>
<evidence type="ECO:0000313" key="4">
    <source>
        <dbReference type="EMBL" id="MFC0050727.1"/>
    </source>
</evidence>
<feature type="domain" description="SCP2" evidence="3">
    <location>
        <begin position="20"/>
        <end position="115"/>
    </location>
</feature>
<keyword evidence="1" id="KW-0963">Cytoplasm</keyword>
<organism evidence="4 5">
    <name type="scientific">Rheinheimera tilapiae</name>
    <dbReference type="NCBI Taxonomy" id="875043"/>
    <lineage>
        <taxon>Bacteria</taxon>
        <taxon>Pseudomonadati</taxon>
        <taxon>Pseudomonadota</taxon>
        <taxon>Gammaproteobacteria</taxon>
        <taxon>Chromatiales</taxon>
        <taxon>Chromatiaceae</taxon>
        <taxon>Rheinheimera</taxon>
    </lineage>
</organism>
<dbReference type="InterPro" id="IPR038989">
    <property type="entry name" value="UbiJ"/>
</dbReference>
<dbReference type="PANTHER" id="PTHR38693">
    <property type="entry name" value="UBIQUINONE BIOSYNTHESIS PROTEIN UBIJ"/>
    <property type="match status" value="1"/>
</dbReference>
<comment type="function">
    <text evidence="1">Required for ubiquinone (coenzyme Q) biosynthesis. Binds hydrophobic ubiquinone biosynthetic intermediates via its SCP2 domain and is essential for the stability of the Ubi complex. May constitute a docking platform where Ubi enzymes assemble and access their SCP2-bound polyprenyl substrates.</text>
</comment>
<sequence length="208" mass="23273">MLKLLWPGLLCTLGEKVLNPLISMDPDALMRLQRLQGKQLAVCLRGIDIRLVLTAQPNGIWLNSHQEVVDCAVETEFSALQQLSDPSQLTRLIRENKLQIDGDLQTLQQFSQFFQQLNPDWQEKLSALLGDAVAHKTARAIAALQQGIRNYLQQADQTIQELAQDELRLTPVAAEVQQFSREVSTLAGRTELLQRQLAGLLPQLQASS</sequence>
<dbReference type="EMBL" id="JBHLXP010000011">
    <property type="protein sequence ID" value="MFC0050727.1"/>
    <property type="molecule type" value="Genomic_DNA"/>
</dbReference>
<comment type="similarity">
    <text evidence="1">Belongs to the UbiJ family.</text>
</comment>
<comment type="caution">
    <text evidence="4">The sequence shown here is derived from an EMBL/GenBank/DDBJ whole genome shotgun (WGS) entry which is preliminary data.</text>
</comment>
<dbReference type="HAMAP" id="MF_02215">
    <property type="entry name" value="UbiJ"/>
    <property type="match status" value="1"/>
</dbReference>
<evidence type="ECO:0000259" key="3">
    <source>
        <dbReference type="Pfam" id="PF02036"/>
    </source>
</evidence>